<organism evidence="2 3">
    <name type="scientific">Corynebacterium pelargi</name>
    <dbReference type="NCBI Taxonomy" id="1471400"/>
    <lineage>
        <taxon>Bacteria</taxon>
        <taxon>Bacillati</taxon>
        <taxon>Actinomycetota</taxon>
        <taxon>Actinomycetes</taxon>
        <taxon>Mycobacteriales</taxon>
        <taxon>Corynebacteriaceae</taxon>
        <taxon>Corynebacterium</taxon>
    </lineage>
</organism>
<proteinExistence type="predicted"/>
<sequence length="90" mass="10151">MGRMKVSTVHLSWEGTRRELRAQMIALIPTAPDDETLLRLAAVALDCHRHHAYRWSASTAPQEFHTEIPPDSPSSRLHSLSPIGNTIFKH</sequence>
<name>A0A410WAA3_9CORY</name>
<reference evidence="2 3" key="1">
    <citation type="submission" date="2019-01" db="EMBL/GenBank/DDBJ databases">
        <authorList>
            <person name="Ruckert C."/>
            <person name="Busche T."/>
            <person name="Kalinowski J."/>
        </authorList>
    </citation>
    <scope>NUCLEOTIDE SEQUENCE [LARGE SCALE GENOMIC DNA]</scope>
    <source>
        <strain evidence="2 3">136/3</strain>
    </source>
</reference>
<evidence type="ECO:0000313" key="3">
    <source>
        <dbReference type="Proteomes" id="UP000288929"/>
    </source>
</evidence>
<dbReference type="KEGG" id="cpeg:CPELA_08065"/>
<feature type="region of interest" description="Disordered" evidence="1">
    <location>
        <begin position="61"/>
        <end position="90"/>
    </location>
</feature>
<dbReference type="Proteomes" id="UP000288929">
    <property type="component" value="Chromosome"/>
</dbReference>
<accession>A0A410WAA3</accession>
<feature type="compositionally biased region" description="Polar residues" evidence="1">
    <location>
        <begin position="73"/>
        <end position="84"/>
    </location>
</feature>
<dbReference type="AlphaFoldDB" id="A0A410WAA3"/>
<evidence type="ECO:0000256" key="1">
    <source>
        <dbReference type="SAM" id="MobiDB-lite"/>
    </source>
</evidence>
<dbReference type="EMBL" id="CP035299">
    <property type="protein sequence ID" value="QAU52869.1"/>
    <property type="molecule type" value="Genomic_DNA"/>
</dbReference>
<protein>
    <submittedName>
        <fullName evidence="2">Uncharacterized protein</fullName>
    </submittedName>
</protein>
<evidence type="ECO:0000313" key="2">
    <source>
        <dbReference type="EMBL" id="QAU52869.1"/>
    </source>
</evidence>
<gene>
    <name evidence="2" type="ORF">CPELA_08065</name>
</gene>
<keyword evidence="3" id="KW-1185">Reference proteome</keyword>